<sequence length="320" mass="35029">MSERRHEQSSGPEHGPERGPFRGGQDCRGPPDRRGPHPDFPDDFSRPDDFHPDKRFGHRLRSSVRGMAGARPGALQGRGKAADLETNASPGILRTHGFEGAEKKASDEEPPRDMRAVLPPEEGMVFLVPKTSDQRRILMLLMKQPEEEISEVEVGVPHEEEGRVYFPLLMSSLALKEVGNQTPGMEIESQGQVMNTSVMLPALIIPLTTGIPQLAENGPLLSKAWTWHPYHPESAPGMMGQEPLSIEKWKPQGVLLRIEEAKAEGAPDLLRECQSPDVPAPWMEITMMDTTEMNLLGALQAVVPLLEGAGVAVTGVEGVT</sequence>
<accession>A0AB34GEE8</accession>
<evidence type="ECO:0000313" key="3">
    <source>
        <dbReference type="Proteomes" id="UP001159641"/>
    </source>
</evidence>
<feature type="compositionally biased region" description="Basic and acidic residues" evidence="1">
    <location>
        <begin position="29"/>
        <end position="55"/>
    </location>
</feature>
<feature type="region of interest" description="Disordered" evidence="1">
    <location>
        <begin position="1"/>
        <end position="113"/>
    </location>
</feature>
<dbReference type="AlphaFoldDB" id="A0AB34GEE8"/>
<comment type="caution">
    <text evidence="2">The sequence shown here is derived from an EMBL/GenBank/DDBJ whole genome shotgun (WGS) entry which is preliminary data.</text>
</comment>
<organism evidence="2 3">
    <name type="scientific">Eschrichtius robustus</name>
    <name type="common">California gray whale</name>
    <name type="synonym">Eschrichtius gibbosus</name>
    <dbReference type="NCBI Taxonomy" id="9764"/>
    <lineage>
        <taxon>Eukaryota</taxon>
        <taxon>Metazoa</taxon>
        <taxon>Chordata</taxon>
        <taxon>Craniata</taxon>
        <taxon>Vertebrata</taxon>
        <taxon>Euteleostomi</taxon>
        <taxon>Mammalia</taxon>
        <taxon>Eutheria</taxon>
        <taxon>Laurasiatheria</taxon>
        <taxon>Artiodactyla</taxon>
        <taxon>Whippomorpha</taxon>
        <taxon>Cetacea</taxon>
        <taxon>Mysticeti</taxon>
        <taxon>Eschrichtiidae</taxon>
        <taxon>Eschrichtius</taxon>
    </lineage>
</organism>
<dbReference type="EMBL" id="JAIQCJ010002289">
    <property type="protein sequence ID" value="KAJ8777834.1"/>
    <property type="molecule type" value="Genomic_DNA"/>
</dbReference>
<protein>
    <submittedName>
        <fullName evidence="2">Uncharacterized protein</fullName>
    </submittedName>
</protein>
<proteinExistence type="predicted"/>
<gene>
    <name evidence="2" type="ORF">J1605_014187</name>
</gene>
<keyword evidence="3" id="KW-1185">Reference proteome</keyword>
<dbReference type="Proteomes" id="UP001159641">
    <property type="component" value="Unassembled WGS sequence"/>
</dbReference>
<reference evidence="2 3" key="1">
    <citation type="submission" date="2022-11" db="EMBL/GenBank/DDBJ databases">
        <title>Whole genome sequence of Eschrichtius robustus ER-17-0199.</title>
        <authorList>
            <person name="Bruniche-Olsen A."/>
            <person name="Black A.N."/>
            <person name="Fields C.J."/>
            <person name="Walden K."/>
            <person name="Dewoody J.A."/>
        </authorList>
    </citation>
    <scope>NUCLEOTIDE SEQUENCE [LARGE SCALE GENOMIC DNA]</scope>
    <source>
        <strain evidence="2">ER-17-0199</strain>
        <tissue evidence="2">Blubber</tissue>
    </source>
</reference>
<feature type="compositionally biased region" description="Basic and acidic residues" evidence="1">
    <location>
        <begin position="1"/>
        <end position="20"/>
    </location>
</feature>
<evidence type="ECO:0000256" key="1">
    <source>
        <dbReference type="SAM" id="MobiDB-lite"/>
    </source>
</evidence>
<evidence type="ECO:0000313" key="2">
    <source>
        <dbReference type="EMBL" id="KAJ8777834.1"/>
    </source>
</evidence>
<name>A0AB34GEE8_ESCRO</name>
<feature type="compositionally biased region" description="Basic and acidic residues" evidence="1">
    <location>
        <begin position="96"/>
        <end position="113"/>
    </location>
</feature>